<dbReference type="RefSeq" id="WP_109675250.1">
    <property type="nucleotide sequence ID" value="NZ_QGDT01000007.1"/>
</dbReference>
<dbReference type="Proteomes" id="UP000245880">
    <property type="component" value="Unassembled WGS sequence"/>
</dbReference>
<dbReference type="GO" id="GO:0008237">
    <property type="term" value="F:metallopeptidase activity"/>
    <property type="evidence" value="ECO:0007669"/>
    <property type="project" value="InterPro"/>
</dbReference>
<comment type="caution">
    <text evidence="3">The sequence shown here is derived from an EMBL/GenBank/DDBJ whole genome shotgun (WGS) entry which is preliminary data.</text>
</comment>
<evidence type="ECO:0000259" key="2">
    <source>
        <dbReference type="Pfam" id="PF13699"/>
    </source>
</evidence>
<dbReference type="Pfam" id="PF13699">
    <property type="entry name" value="eCIS_core"/>
    <property type="match status" value="1"/>
</dbReference>
<reference evidence="3 4" key="1">
    <citation type="submission" date="2018-03" db="EMBL/GenBank/DDBJ databases">
        <title>Genomic Encyclopedia of Archaeal and Bacterial Type Strains, Phase II (KMG-II): from individual species to whole genera.</title>
        <authorList>
            <person name="Goeker M."/>
        </authorList>
    </citation>
    <scope>NUCLEOTIDE SEQUENCE [LARGE SCALE GENOMIC DNA]</scope>
    <source>
        <strain evidence="3 4">DSM 100346</strain>
    </source>
</reference>
<dbReference type="InterPro" id="IPR025295">
    <property type="entry name" value="eCIS_core_dom"/>
</dbReference>
<accession>A0A316AIK5</accession>
<gene>
    <name evidence="3" type="ORF">CLV98_107190</name>
</gene>
<evidence type="ECO:0000313" key="3">
    <source>
        <dbReference type="EMBL" id="PWJ57482.1"/>
    </source>
</evidence>
<evidence type="ECO:0000256" key="1">
    <source>
        <dbReference type="SAM" id="MobiDB-lite"/>
    </source>
</evidence>
<protein>
    <submittedName>
        <fullName evidence="3">Uncharacterized protein DUF4157</fullName>
    </submittedName>
</protein>
<keyword evidence="4" id="KW-1185">Reference proteome</keyword>
<feature type="region of interest" description="Disordered" evidence="1">
    <location>
        <begin position="92"/>
        <end position="116"/>
    </location>
</feature>
<dbReference type="OrthoDB" id="4317910at2"/>
<dbReference type="Gene3D" id="3.40.390.10">
    <property type="entry name" value="Collagenase (Catalytic Domain)"/>
    <property type="match status" value="1"/>
</dbReference>
<dbReference type="InterPro" id="IPR024079">
    <property type="entry name" value="MetalloPept_cat_dom_sf"/>
</dbReference>
<organism evidence="3 4">
    <name type="scientific">Dyadobacter jejuensis</name>
    <dbReference type="NCBI Taxonomy" id="1082580"/>
    <lineage>
        <taxon>Bacteria</taxon>
        <taxon>Pseudomonadati</taxon>
        <taxon>Bacteroidota</taxon>
        <taxon>Cytophagia</taxon>
        <taxon>Cytophagales</taxon>
        <taxon>Spirosomataceae</taxon>
        <taxon>Dyadobacter</taxon>
    </lineage>
</organism>
<dbReference type="AlphaFoldDB" id="A0A316AIK5"/>
<name>A0A316AIK5_9BACT</name>
<sequence length="634" mass="69163">MFEQASTSTKLHSSKPVAERLIPHAGRQEVGSHGALRIQPKLSIGSPNDPYEKEADAVANRVMRMPLLTNPSHRAEPSLQRKCASCAHEKEEIQRKPTEITPFIQRSSQSGGLQASDRISSEIAATKGSGTALPAPTRSFMESRFNHDFSSVRIHTGSPAIQLSENLQARAFTVGQDIYFNSQQYNPTSDTGQHLLAHELTHTLQQGAGVDWKIQKQGETGTSEYEEHVSSTVTNTAEPGITSGTVTRREFVSTDTPGGRRQIHRSDVDLVFDANTCRITIPYKVKFVHQSDTDSTHCRDLGGRTPDPIRPVSASTFRTVANQFLRANNEGLNGWFLLRLTNAPGHPCNGRNIPIVVEATEVTTDPDTTVIITANRGRSYVSGDGSVCTLCNNPSYDVMVHEAGHMTLGFGDEYSERSRRSAETERLTDSSRMAQVGPERLQVFRERHFAFVPAFIQNIIPGCRATLIFGEQPRYTPIVYPSLSLSGVTGGMSGFLISGGLDMGIPLDALRRTEILLGPRVGLLLGSNDEGDMLAFLYGMRLGLSGSFDTRLFNQQLLTRVGTYMEYGGGRDLASIHPIVSPNFTYLEMGATLGVRLPSSGLEISAQAGFGALDLDSPRTIDILRWGLTIGGSL</sequence>
<feature type="domain" description="eCIS core" evidence="2">
    <location>
        <begin position="133"/>
        <end position="209"/>
    </location>
</feature>
<proteinExistence type="predicted"/>
<feature type="compositionally biased region" description="Polar residues" evidence="1">
    <location>
        <begin position="104"/>
        <end position="113"/>
    </location>
</feature>
<evidence type="ECO:0000313" key="4">
    <source>
        <dbReference type="Proteomes" id="UP000245880"/>
    </source>
</evidence>
<dbReference type="EMBL" id="QGDT01000007">
    <property type="protein sequence ID" value="PWJ57482.1"/>
    <property type="molecule type" value="Genomic_DNA"/>
</dbReference>